<comment type="caution">
    <text evidence="5">Lacks conserved residue(s) required for the propagation of feature annotation.</text>
</comment>
<gene>
    <name evidence="5" type="primary">adk</name>
    <name evidence="8" type="ORF">UU12_C0036G0001</name>
</gene>
<feature type="binding site" evidence="5">
    <location>
        <begin position="81"/>
        <end position="84"/>
    </location>
    <ligand>
        <name>AMP</name>
        <dbReference type="ChEBI" id="CHEBI:456215"/>
    </ligand>
</feature>
<comment type="pathway">
    <text evidence="5">Purine metabolism; AMP biosynthesis via salvage pathway; AMP from ADP: step 1/1.</text>
</comment>
<comment type="subunit">
    <text evidence="5 7">Monomer.</text>
</comment>
<comment type="similarity">
    <text evidence="5 6">Belongs to the adenylate kinase family.</text>
</comment>
<feature type="binding site" evidence="5">
    <location>
        <position position="163"/>
    </location>
    <ligand>
        <name>AMP</name>
        <dbReference type="ChEBI" id="CHEBI:456215"/>
    </ligand>
</feature>
<keyword evidence="1 5" id="KW-0808">Transferase</keyword>
<dbReference type="STRING" id="1618563.UU12_C0036G0001"/>
<feature type="binding site" evidence="5">
    <location>
        <position position="36"/>
    </location>
    <ligand>
        <name>AMP</name>
        <dbReference type="ChEBI" id="CHEBI:456215"/>
    </ligand>
</feature>
<name>A0A0G0VCL1_9BACT</name>
<dbReference type="CDD" id="cd01428">
    <property type="entry name" value="ADK"/>
    <property type="match status" value="1"/>
</dbReference>
<dbReference type="PRINTS" id="PR00094">
    <property type="entry name" value="ADENYLTKNASE"/>
</dbReference>
<reference evidence="8 9" key="1">
    <citation type="journal article" date="2015" name="Nature">
        <title>rRNA introns, odd ribosomes, and small enigmatic genomes across a large radiation of phyla.</title>
        <authorList>
            <person name="Brown C.T."/>
            <person name="Hug L.A."/>
            <person name="Thomas B.C."/>
            <person name="Sharon I."/>
            <person name="Castelle C.J."/>
            <person name="Singh A."/>
            <person name="Wilkins M.J."/>
            <person name="Williams K.H."/>
            <person name="Banfield J.F."/>
        </authorList>
    </citation>
    <scope>NUCLEOTIDE SEQUENCE [LARGE SCALE GENOMIC DNA]</scope>
</reference>
<dbReference type="InterPro" id="IPR027417">
    <property type="entry name" value="P-loop_NTPase"/>
</dbReference>
<keyword evidence="5 7" id="KW-0067">ATP-binding</keyword>
<feature type="binding site" evidence="5">
    <location>
        <begin position="10"/>
        <end position="15"/>
    </location>
    <ligand>
        <name>ATP</name>
        <dbReference type="ChEBI" id="CHEBI:30616"/>
    </ligand>
</feature>
<dbReference type="HAMAP" id="MF_00235">
    <property type="entry name" value="Adenylate_kinase_Adk"/>
    <property type="match status" value="1"/>
</dbReference>
<dbReference type="UniPathway" id="UPA00588">
    <property type="reaction ID" value="UER00649"/>
</dbReference>
<dbReference type="GO" id="GO:0005524">
    <property type="term" value="F:ATP binding"/>
    <property type="evidence" value="ECO:0007669"/>
    <property type="project" value="UniProtKB-UniRule"/>
</dbReference>
<evidence type="ECO:0000313" key="9">
    <source>
        <dbReference type="Proteomes" id="UP000034562"/>
    </source>
</evidence>
<feature type="binding site" evidence="5">
    <location>
        <position position="88"/>
    </location>
    <ligand>
        <name>AMP</name>
        <dbReference type="ChEBI" id="CHEBI:456215"/>
    </ligand>
</feature>
<evidence type="ECO:0000256" key="3">
    <source>
        <dbReference type="ARBA" id="ARBA00022741"/>
    </source>
</evidence>
<comment type="domain">
    <text evidence="5">Consists of three domains, a large central CORE domain and two small peripheral domains, NMPbind and LID, which undergo movements during catalysis. The LID domain closes over the site of phosphoryl transfer upon ATP binding. Assembling and dissambling the active center during each catalytic cycle provides an effective means to prevent ATP hydrolysis.</text>
</comment>
<dbReference type="InterPro" id="IPR000850">
    <property type="entry name" value="Adenylat/UMP-CMP_kin"/>
</dbReference>
<dbReference type="PROSITE" id="PS00113">
    <property type="entry name" value="ADENYLATE_KINASE"/>
    <property type="match status" value="1"/>
</dbReference>
<dbReference type="Gene3D" id="3.40.50.300">
    <property type="entry name" value="P-loop containing nucleotide triphosphate hydrolases"/>
    <property type="match status" value="1"/>
</dbReference>
<evidence type="ECO:0000256" key="1">
    <source>
        <dbReference type="ARBA" id="ARBA00022679"/>
    </source>
</evidence>
<dbReference type="AlphaFoldDB" id="A0A0G0VCL1"/>
<proteinExistence type="inferred from homology"/>
<sequence>MNILLIGPQGSGKGTQARLLIEKYGYYYFESGEFLRKVAETNDDLKKSLAKGKMVPDKEMTSYLAAFLDEKNLYDDIIFDGFPRTVDQYNFFKNWLSDKKVHLDLIIVLIIDEEETLRRLTARRMDPKTGEIYNLVTEPPPAGVDPNTLVQRDDDKPEAIKKRLALYRQRTKPLITELKKDTKVIEVNGERPVGIIAQEIDGIVAKNHDQNQN</sequence>
<comment type="catalytic activity">
    <reaction evidence="5 7">
        <text>AMP + ATP = 2 ADP</text>
        <dbReference type="Rhea" id="RHEA:12973"/>
        <dbReference type="ChEBI" id="CHEBI:30616"/>
        <dbReference type="ChEBI" id="CHEBI:456215"/>
        <dbReference type="ChEBI" id="CHEBI:456216"/>
        <dbReference type="EC" id="2.7.4.3"/>
    </reaction>
</comment>
<dbReference type="InterPro" id="IPR033690">
    <property type="entry name" value="Adenylat_kinase_CS"/>
</dbReference>
<protein>
    <recommendedName>
        <fullName evidence="5 7">Adenylate kinase</fullName>
        <shortName evidence="5">AK</shortName>
        <ecNumber evidence="5 7">2.7.4.3</ecNumber>
    </recommendedName>
    <alternativeName>
        <fullName evidence="5">ATP-AMP transphosphorylase</fullName>
    </alternativeName>
    <alternativeName>
        <fullName evidence="5">ATP:AMP phosphotransferase</fullName>
    </alternativeName>
    <alternativeName>
        <fullName evidence="5">Adenylate monophosphate kinase</fullName>
    </alternativeName>
</protein>
<feature type="binding site" evidence="5">
    <location>
        <position position="123"/>
    </location>
    <ligand>
        <name>ATP</name>
        <dbReference type="ChEBI" id="CHEBI:30616"/>
    </ligand>
</feature>
<feature type="binding site" evidence="5">
    <location>
        <position position="152"/>
    </location>
    <ligand>
        <name>AMP</name>
        <dbReference type="ChEBI" id="CHEBI:456215"/>
    </ligand>
</feature>
<evidence type="ECO:0000256" key="2">
    <source>
        <dbReference type="ARBA" id="ARBA00022727"/>
    </source>
</evidence>
<comment type="subcellular location">
    <subcellularLocation>
        <location evidence="5 7">Cytoplasm</location>
    </subcellularLocation>
</comment>
<keyword evidence="2 5" id="KW-0545">Nucleotide biosynthesis</keyword>
<evidence type="ECO:0000256" key="5">
    <source>
        <dbReference type="HAMAP-Rule" id="MF_00235"/>
    </source>
</evidence>
<dbReference type="EC" id="2.7.4.3" evidence="5 7"/>
<dbReference type="PANTHER" id="PTHR23359">
    <property type="entry name" value="NUCLEOTIDE KINASE"/>
    <property type="match status" value="1"/>
</dbReference>
<evidence type="ECO:0000256" key="4">
    <source>
        <dbReference type="ARBA" id="ARBA00022777"/>
    </source>
</evidence>
<evidence type="ECO:0000313" key="8">
    <source>
        <dbReference type="EMBL" id="KKR69820.1"/>
    </source>
</evidence>
<comment type="caution">
    <text evidence="8">The sequence shown here is derived from an EMBL/GenBank/DDBJ whole genome shotgun (WGS) entry which is preliminary data.</text>
</comment>
<feature type="binding site" evidence="5">
    <location>
        <position position="191"/>
    </location>
    <ligand>
        <name>ATP</name>
        <dbReference type="ChEBI" id="CHEBI:30616"/>
    </ligand>
</feature>
<dbReference type="Pfam" id="PF00406">
    <property type="entry name" value="ADK"/>
    <property type="match status" value="1"/>
</dbReference>
<dbReference type="EMBL" id="LBZK01000036">
    <property type="protein sequence ID" value="KKR69820.1"/>
    <property type="molecule type" value="Genomic_DNA"/>
</dbReference>
<accession>A0A0G0VCL1</accession>
<dbReference type="GO" id="GO:0044209">
    <property type="term" value="P:AMP salvage"/>
    <property type="evidence" value="ECO:0007669"/>
    <property type="project" value="UniProtKB-UniRule"/>
</dbReference>
<evidence type="ECO:0000256" key="6">
    <source>
        <dbReference type="RuleBase" id="RU003330"/>
    </source>
</evidence>
<dbReference type="SUPFAM" id="SSF52540">
    <property type="entry name" value="P-loop containing nucleoside triphosphate hydrolases"/>
    <property type="match status" value="1"/>
</dbReference>
<keyword evidence="4 5" id="KW-0418">Kinase</keyword>
<evidence type="ECO:0000256" key="7">
    <source>
        <dbReference type="RuleBase" id="RU003331"/>
    </source>
</evidence>
<dbReference type="GO" id="GO:0005737">
    <property type="term" value="C:cytoplasm"/>
    <property type="evidence" value="ECO:0007669"/>
    <property type="project" value="UniProtKB-SubCell"/>
</dbReference>
<feature type="binding site" evidence="5">
    <location>
        <begin position="132"/>
        <end position="133"/>
    </location>
    <ligand>
        <name>ATP</name>
        <dbReference type="ChEBI" id="CHEBI:30616"/>
    </ligand>
</feature>
<dbReference type="Proteomes" id="UP000034562">
    <property type="component" value="Unassembled WGS sequence"/>
</dbReference>
<keyword evidence="5" id="KW-0963">Cytoplasm</keyword>
<dbReference type="PATRIC" id="fig|1618563.3.peg.599"/>
<feature type="binding site" evidence="5">
    <location>
        <position position="31"/>
    </location>
    <ligand>
        <name>AMP</name>
        <dbReference type="ChEBI" id="CHEBI:456215"/>
    </ligand>
</feature>
<dbReference type="GO" id="GO:0004017">
    <property type="term" value="F:AMP kinase activity"/>
    <property type="evidence" value="ECO:0007669"/>
    <property type="project" value="UniProtKB-UniRule"/>
</dbReference>
<comment type="function">
    <text evidence="5">Catalyzes the reversible transfer of the terminal phosphate group between ATP and AMP. Plays an important role in cellular energy homeostasis and in adenine nucleotide metabolism.</text>
</comment>
<keyword evidence="3 5" id="KW-0547">Nucleotide-binding</keyword>
<organism evidence="8 9">
    <name type="scientific">Candidatus Woesebacteria bacterium GW2011_GWA2_40_7b</name>
    <dbReference type="NCBI Taxonomy" id="1618563"/>
    <lineage>
        <taxon>Bacteria</taxon>
        <taxon>Candidatus Woeseibacteriota</taxon>
    </lineage>
</organism>